<protein>
    <submittedName>
        <fullName evidence="2">Transposase</fullName>
    </submittedName>
</protein>
<dbReference type="Proteomes" id="UP000095284">
    <property type="component" value="Unplaced"/>
</dbReference>
<evidence type="ECO:0000313" key="1">
    <source>
        <dbReference type="Proteomes" id="UP000095284"/>
    </source>
</evidence>
<accession>A0A1I7STP0</accession>
<proteinExistence type="predicted"/>
<dbReference type="AlphaFoldDB" id="A0A1I7STP0"/>
<sequence>MTRFVITREPDVVARRGLYQYVQRAERRLFTPSRYDIWFSSYDKTSRVTVTQCTNDQKVQKLTKLKERQH</sequence>
<organism evidence="1 2">
    <name type="scientific">Bursaphelenchus xylophilus</name>
    <name type="common">Pinewood nematode worm</name>
    <name type="synonym">Aphelenchoides xylophilus</name>
    <dbReference type="NCBI Taxonomy" id="6326"/>
    <lineage>
        <taxon>Eukaryota</taxon>
        <taxon>Metazoa</taxon>
        <taxon>Ecdysozoa</taxon>
        <taxon>Nematoda</taxon>
        <taxon>Chromadorea</taxon>
        <taxon>Rhabditida</taxon>
        <taxon>Tylenchina</taxon>
        <taxon>Tylenchomorpha</taxon>
        <taxon>Aphelenchoidea</taxon>
        <taxon>Aphelenchoididae</taxon>
        <taxon>Bursaphelenchus</taxon>
    </lineage>
</organism>
<dbReference type="WBParaSite" id="BXY_1641000.1">
    <property type="protein sequence ID" value="BXY_1641000.1"/>
    <property type="gene ID" value="BXY_1641000"/>
</dbReference>
<name>A0A1I7STP0_BURXY</name>
<reference evidence="2" key="1">
    <citation type="submission" date="2016-11" db="UniProtKB">
        <authorList>
            <consortium name="WormBaseParasite"/>
        </authorList>
    </citation>
    <scope>IDENTIFICATION</scope>
</reference>
<evidence type="ECO:0000313" key="2">
    <source>
        <dbReference type="WBParaSite" id="BXY_1641000.1"/>
    </source>
</evidence>